<name>A0A6M0S118_9CYAN</name>
<dbReference type="GO" id="GO:0006508">
    <property type="term" value="P:proteolysis"/>
    <property type="evidence" value="ECO:0007669"/>
    <property type="project" value="InterPro"/>
</dbReference>
<reference evidence="3 4" key="1">
    <citation type="journal article" date="2020" name="Microb. Ecol.">
        <title>Ecogenomics of the Marine Benthic Filamentous Cyanobacterium Adonisia.</title>
        <authorList>
            <person name="Walter J.M."/>
            <person name="Coutinho F.H."/>
            <person name="Leomil L."/>
            <person name="Hargreaves P.I."/>
            <person name="Campeao M.E."/>
            <person name="Vieira V.V."/>
            <person name="Silva B.S."/>
            <person name="Fistarol G.O."/>
            <person name="Salomon P.S."/>
            <person name="Sawabe T."/>
            <person name="Mino S."/>
            <person name="Hosokawa M."/>
            <person name="Miyashita H."/>
            <person name="Maruyama F."/>
            <person name="van Verk M.C."/>
            <person name="Dutilh B.E."/>
            <person name="Thompson C.C."/>
            <person name="Thompson F.L."/>
        </authorList>
    </citation>
    <scope>NUCLEOTIDE SEQUENCE [LARGE SCALE GENOMIC DNA]</scope>
    <source>
        <strain evidence="3 4">CCMR0082</strain>
    </source>
</reference>
<protein>
    <submittedName>
        <fullName evidence="3">DUF4384 domain-containing protein</fullName>
    </submittedName>
</protein>
<feature type="domain" description="DUF4384" evidence="2">
    <location>
        <begin position="590"/>
        <end position="673"/>
    </location>
</feature>
<dbReference type="EMBL" id="QZCE01000001">
    <property type="protein sequence ID" value="NEZ61632.1"/>
    <property type="molecule type" value="Genomic_DNA"/>
</dbReference>
<dbReference type="Proteomes" id="UP000473574">
    <property type="component" value="Unassembled WGS sequence"/>
</dbReference>
<evidence type="ECO:0000313" key="3">
    <source>
        <dbReference type="EMBL" id="NEZ61632.1"/>
    </source>
</evidence>
<dbReference type="InterPro" id="IPR025493">
    <property type="entry name" value="DUF4384"/>
</dbReference>
<dbReference type="SUPFAM" id="SSF52129">
    <property type="entry name" value="Caspase-like"/>
    <property type="match status" value="1"/>
</dbReference>
<dbReference type="GO" id="GO:0004197">
    <property type="term" value="F:cysteine-type endopeptidase activity"/>
    <property type="evidence" value="ECO:0007669"/>
    <property type="project" value="InterPro"/>
</dbReference>
<dbReference type="RefSeq" id="WP_163659474.1">
    <property type="nucleotide sequence ID" value="NZ_QZCE01000001.1"/>
</dbReference>
<evidence type="ECO:0000259" key="2">
    <source>
        <dbReference type="Pfam" id="PF14326"/>
    </source>
</evidence>
<dbReference type="InterPro" id="IPR050452">
    <property type="entry name" value="Metacaspase"/>
</dbReference>
<dbReference type="PROSITE" id="PS51318">
    <property type="entry name" value="TAT"/>
    <property type="match status" value="1"/>
</dbReference>
<organism evidence="3 4">
    <name type="scientific">Adonisia turfae CCMR0082</name>
    <dbReference type="NCBI Taxonomy" id="2304604"/>
    <lineage>
        <taxon>Bacteria</taxon>
        <taxon>Bacillati</taxon>
        <taxon>Cyanobacteriota</taxon>
        <taxon>Adonisia</taxon>
        <taxon>Adonisia turfae</taxon>
    </lineage>
</organism>
<proteinExistence type="predicted"/>
<dbReference type="InterPro" id="IPR029030">
    <property type="entry name" value="Caspase-like_dom_sf"/>
</dbReference>
<dbReference type="PANTHER" id="PTHR48104">
    <property type="entry name" value="METACASPASE-4"/>
    <property type="match status" value="1"/>
</dbReference>
<feature type="domain" description="Peptidase C14 caspase" evidence="1">
    <location>
        <begin position="47"/>
        <end position="321"/>
    </location>
</feature>
<dbReference type="PANTHER" id="PTHR48104:SF30">
    <property type="entry name" value="METACASPASE-1"/>
    <property type="match status" value="1"/>
</dbReference>
<sequence>MGSAPSLKRRHFLQFAGATLATMGLSQLDFLTQAEGYGQALGQSTPRKLAMLVGINDYPFASGNLRGCLTDVELQYELLVNRFGFNPRDIVRVTSGGALLPTRETILRVFKEHLIDQAQPGDVVVFHYSGHGSRVSDRNPLDPDNPLIGTLVPMDASQDGQMVNHITSRTLFLLMEAIRTDNLTMVLDSCYSGGGFRGNTLVRAAPISANLDGKDLIANDAEYAYQQALMAELELSFDGFQQRRHQGIAKGIALGSASRNETALDMAFNGFYAGAFTYLLTRYLWQLPSSTPASVVQANLIRSTAAAARQQDHGQVPQFEAAPGSGNEHKPLYFVGPVSPTAEAVITNITRTSAGNQVEFWLGGVSPQYLETPGDNAIFTVLDNGVPVGEIVQASRTGLLANGKPMGDMALQPGMLLREKLVGLPSNPVLKIGVDRSLGNEVSATVSALNQALLSQTNISRIKAQAVNDATAFDFLIGRMTDADAQQLRQELGSGVEIPPVGAIALLRPSNLEPVPASYGRVNETATAAVSRLKPMLKRLLANIILKSLASTSPELDVSGEIFTVSGNGPSLPIVARSGSRNALTRIQPFRANEELKIRMENRHYSQALFLSCIAISSAGEMTVVYPVDWNAPDDAARIDPNSALEIPRPEDRVRFQVSGAGYVELLTLVSTRSLRNALRGLQSIARGRGTSRGYLSMDADESLGVITELLGDINSMSRGGDARLFAESLDEETTAVDNGTIAVFSTIIEVTDDIS</sequence>
<dbReference type="InterPro" id="IPR011600">
    <property type="entry name" value="Pept_C14_caspase"/>
</dbReference>
<comment type="caution">
    <text evidence="3">The sequence shown here is derived from an EMBL/GenBank/DDBJ whole genome shotgun (WGS) entry which is preliminary data.</text>
</comment>
<dbReference type="GO" id="GO:0005737">
    <property type="term" value="C:cytoplasm"/>
    <property type="evidence" value="ECO:0007669"/>
    <property type="project" value="TreeGrafter"/>
</dbReference>
<dbReference type="Gene3D" id="3.40.50.1460">
    <property type="match status" value="1"/>
</dbReference>
<evidence type="ECO:0000259" key="1">
    <source>
        <dbReference type="Pfam" id="PF00656"/>
    </source>
</evidence>
<accession>A0A6M0S118</accession>
<dbReference type="Pfam" id="PF14326">
    <property type="entry name" value="DUF4384"/>
    <property type="match status" value="1"/>
</dbReference>
<dbReference type="Pfam" id="PF00656">
    <property type="entry name" value="Peptidase_C14"/>
    <property type="match status" value="1"/>
</dbReference>
<dbReference type="AlphaFoldDB" id="A0A6M0S118"/>
<dbReference type="InterPro" id="IPR006311">
    <property type="entry name" value="TAT_signal"/>
</dbReference>
<gene>
    <name evidence="3" type="ORF">D0962_02380</name>
</gene>
<evidence type="ECO:0000313" key="4">
    <source>
        <dbReference type="Proteomes" id="UP000473574"/>
    </source>
</evidence>